<gene>
    <name evidence="1" type="ORF">EVAR_2216_1</name>
</gene>
<keyword evidence="2" id="KW-1185">Reference proteome</keyword>
<proteinExistence type="predicted"/>
<comment type="caution">
    <text evidence="1">The sequence shown here is derived from an EMBL/GenBank/DDBJ whole genome shotgun (WGS) entry which is preliminary data.</text>
</comment>
<protein>
    <submittedName>
        <fullName evidence="1">Uncharacterized protein</fullName>
    </submittedName>
</protein>
<dbReference type="AlphaFoldDB" id="A0A4C1SFU9"/>
<sequence length="76" mass="8916">MCGAGRECTTFLPDIENFPPWCEKNCVLTTITAEQEARHSHIRVRKACRVYLDANTRFALRIRKRFDFIISSLLRE</sequence>
<dbReference type="EMBL" id="BGZK01000007">
    <property type="protein sequence ID" value="GBP00884.1"/>
    <property type="molecule type" value="Genomic_DNA"/>
</dbReference>
<organism evidence="1 2">
    <name type="scientific">Eumeta variegata</name>
    <name type="common">Bagworm moth</name>
    <name type="synonym">Eumeta japonica</name>
    <dbReference type="NCBI Taxonomy" id="151549"/>
    <lineage>
        <taxon>Eukaryota</taxon>
        <taxon>Metazoa</taxon>
        <taxon>Ecdysozoa</taxon>
        <taxon>Arthropoda</taxon>
        <taxon>Hexapoda</taxon>
        <taxon>Insecta</taxon>
        <taxon>Pterygota</taxon>
        <taxon>Neoptera</taxon>
        <taxon>Endopterygota</taxon>
        <taxon>Lepidoptera</taxon>
        <taxon>Glossata</taxon>
        <taxon>Ditrysia</taxon>
        <taxon>Tineoidea</taxon>
        <taxon>Psychidae</taxon>
        <taxon>Oiketicinae</taxon>
        <taxon>Eumeta</taxon>
    </lineage>
</organism>
<evidence type="ECO:0000313" key="1">
    <source>
        <dbReference type="EMBL" id="GBP00884.1"/>
    </source>
</evidence>
<dbReference type="Proteomes" id="UP000299102">
    <property type="component" value="Unassembled WGS sequence"/>
</dbReference>
<reference evidence="1 2" key="1">
    <citation type="journal article" date="2019" name="Commun. Biol.">
        <title>The bagworm genome reveals a unique fibroin gene that provides high tensile strength.</title>
        <authorList>
            <person name="Kono N."/>
            <person name="Nakamura H."/>
            <person name="Ohtoshi R."/>
            <person name="Tomita M."/>
            <person name="Numata K."/>
            <person name="Arakawa K."/>
        </authorList>
    </citation>
    <scope>NUCLEOTIDE SEQUENCE [LARGE SCALE GENOMIC DNA]</scope>
</reference>
<evidence type="ECO:0000313" key="2">
    <source>
        <dbReference type="Proteomes" id="UP000299102"/>
    </source>
</evidence>
<name>A0A4C1SFU9_EUMVA</name>
<accession>A0A4C1SFU9</accession>